<keyword evidence="7 14" id="KW-0812">Transmembrane</keyword>
<evidence type="ECO:0000313" key="17">
    <source>
        <dbReference type="Proteomes" id="UP001595916"/>
    </source>
</evidence>
<dbReference type="Gene3D" id="3.30.565.10">
    <property type="entry name" value="Histidine kinase-like ATPase, C-terminal domain"/>
    <property type="match status" value="1"/>
</dbReference>
<evidence type="ECO:0000313" key="16">
    <source>
        <dbReference type="EMBL" id="MFC4805006.1"/>
    </source>
</evidence>
<dbReference type="InterPro" id="IPR003661">
    <property type="entry name" value="HisK_dim/P_dom"/>
</dbReference>
<feature type="transmembrane region" description="Helical" evidence="14">
    <location>
        <begin position="183"/>
        <end position="203"/>
    </location>
</feature>
<evidence type="ECO:0000256" key="4">
    <source>
        <dbReference type="ARBA" id="ARBA00022475"/>
    </source>
</evidence>
<dbReference type="PANTHER" id="PTHR45528:SF1">
    <property type="entry name" value="SENSOR HISTIDINE KINASE CPXA"/>
    <property type="match status" value="1"/>
</dbReference>
<dbReference type="InterPro" id="IPR036890">
    <property type="entry name" value="HATPase_C_sf"/>
</dbReference>
<dbReference type="SMART" id="SM00387">
    <property type="entry name" value="HATPase_c"/>
    <property type="match status" value="1"/>
</dbReference>
<keyword evidence="10" id="KW-0067">ATP-binding</keyword>
<gene>
    <name evidence="16" type="ORF">ACFO4R_07920</name>
</gene>
<keyword evidence="9 16" id="KW-0418">Kinase</keyword>
<reference evidence="17" key="1">
    <citation type="journal article" date="2019" name="Int. J. Syst. Evol. Microbiol.">
        <title>The Global Catalogue of Microorganisms (GCM) 10K type strain sequencing project: providing services to taxonomists for standard genome sequencing and annotation.</title>
        <authorList>
            <consortium name="The Broad Institute Genomics Platform"/>
            <consortium name="The Broad Institute Genome Sequencing Center for Infectious Disease"/>
            <person name="Wu L."/>
            <person name="Ma J."/>
        </authorList>
    </citation>
    <scope>NUCLEOTIDE SEQUENCE [LARGE SCALE GENOMIC DNA]</scope>
    <source>
        <strain evidence="17">CCUG 46385</strain>
    </source>
</reference>
<dbReference type="Proteomes" id="UP001595916">
    <property type="component" value="Unassembled WGS sequence"/>
</dbReference>
<dbReference type="PANTHER" id="PTHR45528">
    <property type="entry name" value="SENSOR HISTIDINE KINASE CPXA"/>
    <property type="match status" value="1"/>
</dbReference>
<evidence type="ECO:0000256" key="5">
    <source>
        <dbReference type="ARBA" id="ARBA00022553"/>
    </source>
</evidence>
<dbReference type="SUPFAM" id="SSF55874">
    <property type="entry name" value="ATPase domain of HSP90 chaperone/DNA topoisomerase II/histidine kinase"/>
    <property type="match status" value="1"/>
</dbReference>
<dbReference type="GO" id="GO:0016301">
    <property type="term" value="F:kinase activity"/>
    <property type="evidence" value="ECO:0007669"/>
    <property type="project" value="UniProtKB-KW"/>
</dbReference>
<dbReference type="InterPro" id="IPR050398">
    <property type="entry name" value="HssS/ArlS-like"/>
</dbReference>
<comment type="catalytic activity">
    <reaction evidence="1">
        <text>ATP + protein L-histidine = ADP + protein N-phospho-L-histidine.</text>
        <dbReference type="EC" id="2.7.13.3"/>
    </reaction>
</comment>
<keyword evidence="4" id="KW-1003">Cell membrane</keyword>
<accession>A0ABV9QMV0</accession>
<evidence type="ECO:0000256" key="7">
    <source>
        <dbReference type="ARBA" id="ARBA00022692"/>
    </source>
</evidence>
<evidence type="ECO:0000256" key="2">
    <source>
        <dbReference type="ARBA" id="ARBA00004651"/>
    </source>
</evidence>
<keyword evidence="12" id="KW-0902">Two-component regulatory system</keyword>
<evidence type="ECO:0000256" key="3">
    <source>
        <dbReference type="ARBA" id="ARBA00012438"/>
    </source>
</evidence>
<evidence type="ECO:0000256" key="11">
    <source>
        <dbReference type="ARBA" id="ARBA00022989"/>
    </source>
</evidence>
<dbReference type="RefSeq" id="WP_379788544.1">
    <property type="nucleotide sequence ID" value="NZ_JBHSHL010000030.1"/>
</dbReference>
<sequence>MPKKIQLRLKSILFLAPTFVIILIMSILLLTFHIAVDRYTVSRVSKDMEKEFSFYDEIYSDKIPTVSEELQGDEFIIPIYGILLDEKNNILFPYEEEEFAKEYLTAVTIREYLVNKNPDFFNNKIVKVSEGSKTYMVKSKTYRGTFDGFFIVNSNASVSKNHLFLVYADITPMQQFINLLDKVLVVLTLIFGILGIGVFFLLAKSIDSSLNNLKKYIISIGKREVVDIFEIEKYREFEDVIGTVNEMAMMIDESERVQRTFFQNASHELRTPLMSIQGYAEGLQAGVFKDSDKALSIIVDESDKMSKLISQMLLLSNTQGYELNRKNVNLTQTLYGYIDNIRPMAIKNNLTATVEANGDIYLFADETLLERAFLNILINATRYARTKIRLRISDQSSHARVDISDDGPGIAPADLPHIFERFYKGEKGNFGIGLAITKDIIEKHGGTITVESCTQGTTFTIIFPQLG</sequence>
<dbReference type="Pfam" id="PF00512">
    <property type="entry name" value="HisKA"/>
    <property type="match status" value="1"/>
</dbReference>
<evidence type="ECO:0000256" key="6">
    <source>
        <dbReference type="ARBA" id="ARBA00022679"/>
    </source>
</evidence>
<dbReference type="CDD" id="cd00075">
    <property type="entry name" value="HATPase"/>
    <property type="match status" value="1"/>
</dbReference>
<evidence type="ECO:0000256" key="9">
    <source>
        <dbReference type="ARBA" id="ARBA00022777"/>
    </source>
</evidence>
<dbReference type="Pfam" id="PF02518">
    <property type="entry name" value="HATPase_c"/>
    <property type="match status" value="1"/>
</dbReference>
<keyword evidence="13 14" id="KW-0472">Membrane</keyword>
<dbReference type="InterPro" id="IPR036097">
    <property type="entry name" value="HisK_dim/P_sf"/>
</dbReference>
<dbReference type="Gene3D" id="1.10.287.130">
    <property type="match status" value="1"/>
</dbReference>
<evidence type="ECO:0000256" key="1">
    <source>
        <dbReference type="ARBA" id="ARBA00000085"/>
    </source>
</evidence>
<evidence type="ECO:0000256" key="14">
    <source>
        <dbReference type="SAM" id="Phobius"/>
    </source>
</evidence>
<proteinExistence type="predicted"/>
<organism evidence="16 17">
    <name type="scientific">Filifactor villosus</name>
    <dbReference type="NCBI Taxonomy" id="29374"/>
    <lineage>
        <taxon>Bacteria</taxon>
        <taxon>Bacillati</taxon>
        <taxon>Bacillota</taxon>
        <taxon>Clostridia</taxon>
        <taxon>Peptostreptococcales</taxon>
        <taxon>Filifactoraceae</taxon>
        <taxon>Filifactor</taxon>
    </lineage>
</organism>
<evidence type="ECO:0000256" key="12">
    <source>
        <dbReference type="ARBA" id="ARBA00023012"/>
    </source>
</evidence>
<feature type="domain" description="Histidine kinase" evidence="15">
    <location>
        <begin position="264"/>
        <end position="467"/>
    </location>
</feature>
<dbReference type="EMBL" id="JBHSHL010000030">
    <property type="protein sequence ID" value="MFC4805006.1"/>
    <property type="molecule type" value="Genomic_DNA"/>
</dbReference>
<keyword evidence="11 14" id="KW-1133">Transmembrane helix</keyword>
<evidence type="ECO:0000256" key="10">
    <source>
        <dbReference type="ARBA" id="ARBA00022840"/>
    </source>
</evidence>
<evidence type="ECO:0000256" key="13">
    <source>
        <dbReference type="ARBA" id="ARBA00023136"/>
    </source>
</evidence>
<keyword evidence="17" id="KW-1185">Reference proteome</keyword>
<protein>
    <recommendedName>
        <fullName evidence="3">histidine kinase</fullName>
        <ecNumber evidence="3">2.7.13.3</ecNumber>
    </recommendedName>
</protein>
<dbReference type="InterPro" id="IPR005467">
    <property type="entry name" value="His_kinase_dom"/>
</dbReference>
<dbReference type="PRINTS" id="PR00344">
    <property type="entry name" value="BCTRLSENSOR"/>
</dbReference>
<name>A0ABV9QMV0_9FIRM</name>
<dbReference type="CDD" id="cd00082">
    <property type="entry name" value="HisKA"/>
    <property type="match status" value="1"/>
</dbReference>
<comment type="subcellular location">
    <subcellularLocation>
        <location evidence="2">Cell membrane</location>
        <topology evidence="2">Multi-pass membrane protein</topology>
    </subcellularLocation>
</comment>
<dbReference type="EC" id="2.7.13.3" evidence="3"/>
<keyword evidence="5" id="KW-0597">Phosphoprotein</keyword>
<comment type="caution">
    <text evidence="16">The sequence shown here is derived from an EMBL/GenBank/DDBJ whole genome shotgun (WGS) entry which is preliminary data.</text>
</comment>
<dbReference type="SMART" id="SM00388">
    <property type="entry name" value="HisKA"/>
    <property type="match status" value="1"/>
</dbReference>
<dbReference type="InterPro" id="IPR004358">
    <property type="entry name" value="Sig_transdc_His_kin-like_C"/>
</dbReference>
<feature type="transmembrane region" description="Helical" evidence="14">
    <location>
        <begin position="12"/>
        <end position="36"/>
    </location>
</feature>
<keyword evidence="8" id="KW-0547">Nucleotide-binding</keyword>
<dbReference type="InterPro" id="IPR003594">
    <property type="entry name" value="HATPase_dom"/>
</dbReference>
<evidence type="ECO:0000256" key="8">
    <source>
        <dbReference type="ARBA" id="ARBA00022741"/>
    </source>
</evidence>
<dbReference type="SUPFAM" id="SSF47384">
    <property type="entry name" value="Homodimeric domain of signal transducing histidine kinase"/>
    <property type="match status" value="1"/>
</dbReference>
<dbReference type="PROSITE" id="PS50109">
    <property type="entry name" value="HIS_KIN"/>
    <property type="match status" value="1"/>
</dbReference>
<keyword evidence="6" id="KW-0808">Transferase</keyword>
<evidence type="ECO:0000259" key="15">
    <source>
        <dbReference type="PROSITE" id="PS50109"/>
    </source>
</evidence>